<reference evidence="2 3" key="1">
    <citation type="submission" date="2019-03" db="EMBL/GenBank/DDBJ databases">
        <title>Genomic Encyclopedia of Type Strains, Phase III (KMG-III): the genomes of soil and plant-associated and newly described type strains.</title>
        <authorList>
            <person name="Whitman W."/>
        </authorList>
    </citation>
    <scope>NUCLEOTIDE SEQUENCE [LARGE SCALE GENOMIC DNA]</scope>
    <source>
        <strain evidence="2 3">VKM Ac-2575</strain>
    </source>
</reference>
<accession>A0A4R7SY73</accession>
<evidence type="ECO:0000256" key="1">
    <source>
        <dbReference type="SAM" id="MobiDB-lite"/>
    </source>
</evidence>
<evidence type="ECO:0000313" key="2">
    <source>
        <dbReference type="EMBL" id="TDU83408.1"/>
    </source>
</evidence>
<feature type="region of interest" description="Disordered" evidence="1">
    <location>
        <begin position="213"/>
        <end position="232"/>
    </location>
</feature>
<dbReference type="EMBL" id="SOCE01000002">
    <property type="protein sequence ID" value="TDU83408.1"/>
    <property type="molecule type" value="Genomic_DNA"/>
</dbReference>
<dbReference type="Proteomes" id="UP000295151">
    <property type="component" value="Unassembled WGS sequence"/>
</dbReference>
<dbReference type="AlphaFoldDB" id="A0A4R7SY73"/>
<sequence>MFLLGGGGAALAGRYLWDRRAVRRSDAAELAEIRKVADEDVTEFGEELGRLDLVVAGRELDVDTRHDYQRALDSYESAGRRVAHLQTPDAISAVVDALAEGRYALSCVRARVAGQPVPERRSPCFFNPQHGPSVLDIQWTPSSGGTRRVPSCTQCAARVKAGDEPAVRYVKYGAQRVPYWEAGALIEPYSLGYFGISSIARATVMALSMEMRGEGGGRWGNEPEKDNSKSPG</sequence>
<organism evidence="2 3">
    <name type="scientific">Kribbella voronezhensis</name>
    <dbReference type="NCBI Taxonomy" id="2512212"/>
    <lineage>
        <taxon>Bacteria</taxon>
        <taxon>Bacillati</taxon>
        <taxon>Actinomycetota</taxon>
        <taxon>Actinomycetes</taxon>
        <taxon>Propionibacteriales</taxon>
        <taxon>Kribbellaceae</taxon>
        <taxon>Kribbella</taxon>
    </lineage>
</organism>
<evidence type="ECO:0000313" key="3">
    <source>
        <dbReference type="Proteomes" id="UP000295151"/>
    </source>
</evidence>
<protein>
    <submittedName>
        <fullName evidence="2">Uncharacterized protein</fullName>
    </submittedName>
</protein>
<name>A0A4R7SY73_9ACTN</name>
<proteinExistence type="predicted"/>
<keyword evidence="3" id="KW-1185">Reference proteome</keyword>
<gene>
    <name evidence="2" type="ORF">EV138_5872</name>
</gene>
<comment type="caution">
    <text evidence="2">The sequence shown here is derived from an EMBL/GenBank/DDBJ whole genome shotgun (WGS) entry which is preliminary data.</text>
</comment>